<dbReference type="EMBL" id="FWEW01003633">
    <property type="protein sequence ID" value="SLM40163.1"/>
    <property type="molecule type" value="Genomic_DNA"/>
</dbReference>
<sequence>MPPAYTRMILCFSLPSGTGILYAIHILRDGLRATVSDIPILSGEVKWACPSKQKGLRAIHVGRRPELVVKDLTASHLGFADLHATYFPPSELDGDILCAQPGFPQQWIDLPILATQATFINGGLLLGICVYHLARRGRHNNSPQNPRRKLPQLPNSIWPIFVESAITPRTIRPSPLDVRLWPWSHLRPCRIRCPTELSHRPPTIPP</sequence>
<dbReference type="AlphaFoldDB" id="A0A1W5DAJ4"/>
<keyword evidence="1" id="KW-0808">Transferase</keyword>
<accession>A0A1W5DAJ4</accession>
<dbReference type="GO" id="GO:0016740">
    <property type="term" value="F:transferase activity"/>
    <property type="evidence" value="ECO:0007669"/>
    <property type="project" value="UniProtKB-KW"/>
</dbReference>
<feature type="domain" description="Trichothecene 3-O-acetyltransferase-like N-terminal" evidence="3">
    <location>
        <begin position="5"/>
        <end position="132"/>
    </location>
</feature>
<keyword evidence="2" id="KW-1133">Transmembrane helix</keyword>
<reference evidence="5" key="1">
    <citation type="submission" date="2017-03" db="EMBL/GenBank/DDBJ databases">
        <authorList>
            <person name="Sharma R."/>
            <person name="Thines M."/>
        </authorList>
    </citation>
    <scope>NUCLEOTIDE SEQUENCE [LARGE SCALE GENOMIC DNA]</scope>
</reference>
<proteinExistence type="predicted"/>
<dbReference type="InterPro" id="IPR054710">
    <property type="entry name" value="Tri101-like_N"/>
</dbReference>
<keyword evidence="2" id="KW-0812">Transmembrane</keyword>
<feature type="transmembrane region" description="Helical" evidence="2">
    <location>
        <begin position="112"/>
        <end position="134"/>
    </location>
</feature>
<dbReference type="Pfam" id="PF22664">
    <property type="entry name" value="TRI-like_N"/>
    <property type="match status" value="1"/>
</dbReference>
<evidence type="ECO:0000259" key="3">
    <source>
        <dbReference type="Pfam" id="PF22664"/>
    </source>
</evidence>
<dbReference type="InterPro" id="IPR023213">
    <property type="entry name" value="CAT-like_dom_sf"/>
</dbReference>
<evidence type="ECO:0000256" key="1">
    <source>
        <dbReference type="ARBA" id="ARBA00022679"/>
    </source>
</evidence>
<keyword evidence="2" id="KW-0472">Membrane</keyword>
<dbReference type="Gene3D" id="3.30.559.10">
    <property type="entry name" value="Chloramphenicol acetyltransferase-like domain"/>
    <property type="match status" value="1"/>
</dbReference>
<protein>
    <recommendedName>
        <fullName evidence="3">Trichothecene 3-O-acetyltransferase-like N-terminal domain-containing protein</fullName>
    </recommendedName>
</protein>
<name>A0A1W5DAJ4_9LECA</name>
<evidence type="ECO:0000313" key="4">
    <source>
        <dbReference type="EMBL" id="SLM40163.1"/>
    </source>
</evidence>
<organism evidence="4 5">
    <name type="scientific">Lasallia pustulata</name>
    <dbReference type="NCBI Taxonomy" id="136370"/>
    <lineage>
        <taxon>Eukaryota</taxon>
        <taxon>Fungi</taxon>
        <taxon>Dikarya</taxon>
        <taxon>Ascomycota</taxon>
        <taxon>Pezizomycotina</taxon>
        <taxon>Lecanoromycetes</taxon>
        <taxon>OSLEUM clade</taxon>
        <taxon>Umbilicariomycetidae</taxon>
        <taxon>Umbilicariales</taxon>
        <taxon>Umbilicariaceae</taxon>
        <taxon>Lasallia</taxon>
    </lineage>
</organism>
<keyword evidence="5" id="KW-1185">Reference proteome</keyword>
<dbReference type="Proteomes" id="UP000192927">
    <property type="component" value="Unassembled WGS sequence"/>
</dbReference>
<evidence type="ECO:0000313" key="5">
    <source>
        <dbReference type="Proteomes" id="UP000192927"/>
    </source>
</evidence>
<evidence type="ECO:0000256" key="2">
    <source>
        <dbReference type="SAM" id="Phobius"/>
    </source>
</evidence>
<feature type="transmembrane region" description="Helical" evidence="2">
    <location>
        <begin position="7"/>
        <end position="27"/>
    </location>
</feature>